<feature type="compositionally biased region" description="Basic and acidic residues" evidence="1">
    <location>
        <begin position="656"/>
        <end position="670"/>
    </location>
</feature>
<feature type="region of interest" description="Disordered" evidence="1">
    <location>
        <begin position="1052"/>
        <end position="1085"/>
    </location>
</feature>
<feature type="region of interest" description="Disordered" evidence="1">
    <location>
        <begin position="1097"/>
        <end position="1257"/>
    </location>
</feature>
<protein>
    <submittedName>
        <fullName evidence="2">Uncharacterized protein</fullName>
    </submittedName>
</protein>
<proteinExistence type="predicted"/>
<name>A0A1E1L4Y7_9HELO</name>
<organism evidence="2 3">
    <name type="scientific">Rhynchosporium agropyri</name>
    <dbReference type="NCBI Taxonomy" id="914238"/>
    <lineage>
        <taxon>Eukaryota</taxon>
        <taxon>Fungi</taxon>
        <taxon>Dikarya</taxon>
        <taxon>Ascomycota</taxon>
        <taxon>Pezizomycotina</taxon>
        <taxon>Leotiomycetes</taxon>
        <taxon>Helotiales</taxon>
        <taxon>Ploettnerulaceae</taxon>
        <taxon>Rhynchosporium</taxon>
    </lineage>
</organism>
<keyword evidence="3" id="KW-1185">Reference proteome</keyword>
<feature type="compositionally biased region" description="Basic residues" evidence="1">
    <location>
        <begin position="550"/>
        <end position="560"/>
    </location>
</feature>
<evidence type="ECO:0000256" key="1">
    <source>
        <dbReference type="SAM" id="MobiDB-lite"/>
    </source>
</evidence>
<feature type="region of interest" description="Disordered" evidence="1">
    <location>
        <begin position="781"/>
        <end position="848"/>
    </location>
</feature>
<dbReference type="Proteomes" id="UP000178912">
    <property type="component" value="Unassembled WGS sequence"/>
</dbReference>
<reference evidence="3" key="1">
    <citation type="submission" date="2016-03" db="EMBL/GenBank/DDBJ databases">
        <authorList>
            <person name="Guldener U."/>
        </authorList>
    </citation>
    <scope>NUCLEOTIDE SEQUENCE [LARGE SCALE GENOMIC DNA]</scope>
    <source>
        <strain evidence="3">04CH-RAC-A.6.1</strain>
    </source>
</reference>
<feature type="compositionally biased region" description="Acidic residues" evidence="1">
    <location>
        <begin position="808"/>
        <end position="818"/>
    </location>
</feature>
<feature type="compositionally biased region" description="Polar residues" evidence="1">
    <location>
        <begin position="1234"/>
        <end position="1250"/>
    </location>
</feature>
<dbReference type="OrthoDB" id="3557174at2759"/>
<feature type="compositionally biased region" description="Polar residues" evidence="1">
    <location>
        <begin position="1453"/>
        <end position="1473"/>
    </location>
</feature>
<feature type="compositionally biased region" description="Polar residues" evidence="1">
    <location>
        <begin position="672"/>
        <end position="685"/>
    </location>
</feature>
<evidence type="ECO:0000313" key="3">
    <source>
        <dbReference type="Proteomes" id="UP000178912"/>
    </source>
</evidence>
<dbReference type="EMBL" id="FJUX01000070">
    <property type="protein sequence ID" value="CZT04668.1"/>
    <property type="molecule type" value="Genomic_DNA"/>
</dbReference>
<feature type="region of interest" description="Disordered" evidence="1">
    <location>
        <begin position="509"/>
        <end position="744"/>
    </location>
</feature>
<feature type="compositionally biased region" description="Polar residues" evidence="1">
    <location>
        <begin position="1143"/>
        <end position="1155"/>
    </location>
</feature>
<sequence length="1611" mass="176978">MPPKKNATRNGAAALSQEDQFQSDIRSFSQMLKMADKTKGYIKSVSLMYFQHEILTLLQSSNKTLGAINKLLQAYRAQERLLDQDCVYDFVGSLEGDEGDNICKHLSPEAFSTTLQVILQMVVSKEAERGLYLLAASIFQISQDFDDTDEVLKKKDVIGTSCLGQLLRFFVDSESGYGMQRWVGLLCIQLVTGCERNHSKVEQMTEDVRRSIGRLVVEEGDELLRVIYALLVRAMADQGTELSAMYPEDFEPAAFAHFPLSSQETTGWGIRFQDYLDNVFNKTALQTPAQVGELMFTASVILTPGGQLGAKHHNNMLFVDDLQLTFLATCRDGHFDSILEIPRSSIKSITTVPDHESQTNAHRMALNILGNGDILDGADLCFLDSQAIRLTTVTFSIELFSMQKLLRAVREGQDSIEVFSLNGSQIEIIDNSQTTRPIDNVTLGDSQARPQNTSQAALGETNDDNDLHGSQKVLGGTLGHLSQIQSAQLDDAASVTNAEETAMETAKEIAIEDPHEDNEDDLYSASPKTTQRRVASPETRPAIVKPITARGRRIIKSKAKRPIDYGRSSLKSQLANTKSQVTQANSNEDDHTQGQKIKAGAANDGSTAAKPAADNTSTNKAVNGGTNANILSRGGPQAPGADSSTTKSHKKYGLHKPTDDPSKCEDDPITKLKNTNKSATTNLTKSKAKAPEPQLGTKTKIDAKKRQSAPAAVPPRHSQRAAASKAKTKMQGASDSYDENEVEDMPSIKLKLKATKAKQKNATSKSAKMVKPKMITTLLGSPCVSEDQDTHALQAEDARSMGLAPDESAIEDQDEEENPYNTSPKQPSKKAGPPAKIPKEATAPKDARNSGIDLAIKLADSLQAILSSDPERIDELPAPVPQKTAALRKVGAGSQVAPKEQLSPDRSNEIQAIDDHDEAGTQADVEVDDQNQLTVEQETPLHMHVDDIAVSSPIALIPDDLTAPTVSLSIPSKRTVIDSSSPALHDIIETEQKTRLFIAVVQDLPNHTIAVQNSKNSLTIAKKNGDDGALEQVTITELSQVEVVEIAPKKRKTPTEKHIGMKRRRVEEESTPVAHGMAMQPEPSQNLMSVSKISGELDPSLSIPNRRSPRLAAKSTRLQAEPISASPRVPSAIKDPSRKPQVISFSSKGPQNQGMGSAGKPKDKVAIVQAYEVESSVNSPIPDRKRKRDKANLSKIVSPFKKKLNSSPLVDRKENDDPVEPGSNSESRVMVKYKSTQQRQMSGRPSSQGSRVDRNGSPIAADIAVDHIRKLKEALASDQVKLDPRVSGNGFIVVTEPDEEKIFRARRASEIFGPKIALGNKSKQRPSSPGEPNTRYILHGESQGVYTDFDTKKIVEEKKVLVDPFTEGGRRSSGFIDRLQGSTLKERAAAKSKSTSTIDPRDSKVFQNIPTEKGRLIVEEELPELPREKRVLNRGRHEVEAMPQQQRARRNVTAVSSPSDMTSGTSYASHSSDVARTPLQEVEPPNDTWNLAVRPHYNTFNLALHRIHEEVIVRLVGEEDRMDLLVDQYKENGTKMLDNLKKKREVQRGVINRNLKQKKTELASVYAESRGEVMKTEQSMREESTSDFEVNWRRNQNAFRKKISEGRKSSE</sequence>
<feature type="compositionally biased region" description="Basic and acidic residues" evidence="1">
    <location>
        <begin position="837"/>
        <end position="848"/>
    </location>
</feature>
<feature type="compositionally biased region" description="Polar residues" evidence="1">
    <location>
        <begin position="614"/>
        <end position="630"/>
    </location>
</feature>
<gene>
    <name evidence="2" type="ORF">RAG0_11054</name>
</gene>
<feature type="compositionally biased region" description="Basic and acidic residues" evidence="1">
    <location>
        <begin position="788"/>
        <end position="799"/>
    </location>
</feature>
<accession>A0A1E1L4Y7</accession>
<feature type="compositionally biased region" description="Polar residues" evidence="1">
    <location>
        <begin position="569"/>
        <end position="586"/>
    </location>
</feature>
<evidence type="ECO:0000313" key="2">
    <source>
        <dbReference type="EMBL" id="CZT04668.1"/>
    </source>
</evidence>
<feature type="region of interest" description="Disordered" evidence="1">
    <location>
        <begin position="1440"/>
        <end position="1473"/>
    </location>
</feature>